<sequence length="66" mass="7679">MTTCVILHHIIIEDESDLNSPIKDVIEAPTPTTKMEVNENLRIEQPLARHRKKLKTKMLILNFLML</sequence>
<organism evidence="1">
    <name type="scientific">Solanum chilense</name>
    <name type="common">Tomato</name>
    <name type="synonym">Lycopersicon chilense</name>
    <dbReference type="NCBI Taxonomy" id="4083"/>
    <lineage>
        <taxon>Eukaryota</taxon>
        <taxon>Viridiplantae</taxon>
        <taxon>Streptophyta</taxon>
        <taxon>Embryophyta</taxon>
        <taxon>Tracheophyta</taxon>
        <taxon>Spermatophyta</taxon>
        <taxon>Magnoliopsida</taxon>
        <taxon>eudicotyledons</taxon>
        <taxon>Gunneridae</taxon>
        <taxon>Pentapetalae</taxon>
        <taxon>asterids</taxon>
        <taxon>lamiids</taxon>
        <taxon>Solanales</taxon>
        <taxon>Solanaceae</taxon>
        <taxon>Solanoideae</taxon>
        <taxon>Solaneae</taxon>
        <taxon>Solanum</taxon>
        <taxon>Solanum subgen. Lycopersicon</taxon>
    </lineage>
</organism>
<comment type="caution">
    <text evidence="1">The sequence shown here is derived from an EMBL/GenBank/DDBJ whole genome shotgun (WGS) entry which is preliminary data.</text>
</comment>
<dbReference type="EMBL" id="RXGB01018397">
    <property type="protein sequence ID" value="TMW82501.1"/>
    <property type="molecule type" value="Genomic_DNA"/>
</dbReference>
<proteinExistence type="predicted"/>
<reference evidence="1" key="1">
    <citation type="submission" date="2019-05" db="EMBL/GenBank/DDBJ databases">
        <title>The de novo reference genome and transcriptome assemblies of the wild tomato species Solanum chilense.</title>
        <authorList>
            <person name="Stam R."/>
            <person name="Nosenko T."/>
            <person name="Hoerger A.C."/>
            <person name="Stephan W."/>
            <person name="Seidel M.A."/>
            <person name="Kuhn J.M.M."/>
            <person name="Haberer G."/>
            <person name="Tellier A."/>
        </authorList>
    </citation>
    <scope>NUCLEOTIDE SEQUENCE</scope>
    <source>
        <tissue evidence="1">Mature leaves</tissue>
    </source>
</reference>
<name>A0A6N2AMW1_SOLCI</name>
<accession>A0A6N2AMW1</accession>
<protein>
    <submittedName>
        <fullName evidence="1">Uncharacterized protein</fullName>
    </submittedName>
</protein>
<gene>
    <name evidence="1" type="ORF">EJD97_005764</name>
</gene>
<dbReference type="AlphaFoldDB" id="A0A6N2AMW1"/>
<evidence type="ECO:0000313" key="1">
    <source>
        <dbReference type="EMBL" id="TMW82501.1"/>
    </source>
</evidence>